<sequence>MELAHGSPSSCVGCCSRSAFVPASARHGTIAYRDHCPTVRVELRAFLHPDSP</sequence>
<protein>
    <submittedName>
        <fullName evidence="1">Uncharacterized protein</fullName>
    </submittedName>
</protein>
<reference evidence="1 2" key="1">
    <citation type="submission" date="2012-05" db="EMBL/GenBank/DDBJ databases">
        <authorList>
            <person name="Harkins D.M."/>
            <person name="Madupu R."/>
            <person name="Durkin A.S."/>
            <person name="Torralba M."/>
            <person name="Methe B."/>
            <person name="Sutton G.G."/>
            <person name="Nelson K.E."/>
        </authorList>
    </citation>
    <scope>NUCLEOTIDE SEQUENCE [LARGE SCALE GENOMIC DNA]</scope>
    <source>
        <strain evidence="1 2">F0490</strain>
    </source>
</reference>
<organism evidence="1 2">
    <name type="scientific">Schaalia georgiae F0490</name>
    <dbReference type="NCBI Taxonomy" id="1125717"/>
    <lineage>
        <taxon>Bacteria</taxon>
        <taxon>Bacillati</taxon>
        <taxon>Actinomycetota</taxon>
        <taxon>Actinomycetes</taxon>
        <taxon>Actinomycetales</taxon>
        <taxon>Actinomycetaceae</taxon>
        <taxon>Schaalia</taxon>
    </lineage>
</organism>
<keyword evidence="2" id="KW-1185">Reference proteome</keyword>
<dbReference type="PATRIC" id="fig|1125717.3.peg.1424"/>
<dbReference type="AlphaFoldDB" id="J0WZA1"/>
<gene>
    <name evidence="1" type="ORF">HMPREF1317_0571</name>
</gene>
<accession>J0WZA1</accession>
<evidence type="ECO:0000313" key="1">
    <source>
        <dbReference type="EMBL" id="EJF41641.1"/>
    </source>
</evidence>
<dbReference type="Proteomes" id="UP000004578">
    <property type="component" value="Unassembled WGS sequence"/>
</dbReference>
<comment type="caution">
    <text evidence="1">The sequence shown here is derived from an EMBL/GenBank/DDBJ whole genome shotgun (WGS) entry which is preliminary data.</text>
</comment>
<evidence type="ECO:0000313" key="2">
    <source>
        <dbReference type="Proteomes" id="UP000004578"/>
    </source>
</evidence>
<name>J0WZA1_9ACTO</name>
<proteinExistence type="predicted"/>
<dbReference type="EMBL" id="AKFS01000228">
    <property type="protein sequence ID" value="EJF41641.1"/>
    <property type="molecule type" value="Genomic_DNA"/>
</dbReference>